<organism evidence="1 2">
    <name type="scientific">Ramlibacter tataouinensis (strain ATCC BAA-407 / DSM 14655 / LMG 21543 / TTB310)</name>
    <dbReference type="NCBI Taxonomy" id="365046"/>
    <lineage>
        <taxon>Bacteria</taxon>
        <taxon>Pseudomonadati</taxon>
        <taxon>Pseudomonadota</taxon>
        <taxon>Betaproteobacteria</taxon>
        <taxon>Burkholderiales</taxon>
        <taxon>Comamonadaceae</taxon>
        <taxon>Ramlibacter</taxon>
    </lineage>
</organism>
<reference evidence="2" key="1">
    <citation type="submission" date="2006-01" db="EMBL/GenBank/DDBJ databases">
        <title>Genome of the cyst-dividing bacterium Ramlibacter tataouinensis.</title>
        <authorList>
            <person name="Barakat M."/>
            <person name="Ortet P."/>
            <person name="De Luca G."/>
            <person name="Jourlin-Castelli C."/>
            <person name="Ansaldi M."/>
            <person name="Py B."/>
            <person name="Fichant G."/>
            <person name="Coutinho P."/>
            <person name="Voulhoux R."/>
            <person name="Bastien O."/>
            <person name="Roy S."/>
            <person name="Marechal E."/>
            <person name="Henrissat B."/>
            <person name="Quentin Y."/>
            <person name="Noirot P."/>
            <person name="Filloux A."/>
            <person name="Mejean V."/>
            <person name="DuBow M."/>
            <person name="Barras F."/>
            <person name="Heulin T."/>
        </authorList>
    </citation>
    <scope>NUCLEOTIDE SEQUENCE [LARGE SCALE GENOMIC DNA]</scope>
    <source>
        <strain evidence="2">ATCC BAA-407 / DSM 14655 / LMG 21543 / TTB310</strain>
    </source>
</reference>
<name>F5XWB4_RAMTT</name>
<dbReference type="KEGG" id="rta:Rta_06060"/>
<dbReference type="STRING" id="365046.Rta_06060"/>
<dbReference type="eggNOG" id="ENOG50331RD">
    <property type="taxonomic scope" value="Bacteria"/>
</dbReference>
<protein>
    <submittedName>
        <fullName evidence="1">Uncharacterized protein</fullName>
    </submittedName>
</protein>
<evidence type="ECO:0000313" key="1">
    <source>
        <dbReference type="EMBL" id="AEG91684.1"/>
    </source>
</evidence>
<reference evidence="1 2" key="2">
    <citation type="journal article" date="2011" name="PLoS ONE">
        <title>The Cyst-Dividing Bacterium Ramlibacter tataouinensis TTB310 Genome Reveals a Well-Stocked Toolbox for Adaptation to a Desert Environment.</title>
        <authorList>
            <person name="De Luca G."/>
            <person name="Barakat M."/>
            <person name="Ortet P."/>
            <person name="Fochesato S."/>
            <person name="Jourlin-Castelli C."/>
            <person name="Ansaldi M."/>
            <person name="Py B."/>
            <person name="Fichant G."/>
            <person name="Coutinho P.M."/>
            <person name="Voulhoux R."/>
            <person name="Bastien O."/>
            <person name="Marechal E."/>
            <person name="Henrissat B."/>
            <person name="Quentin Y."/>
            <person name="Noirot P."/>
            <person name="Filloux A."/>
            <person name="Mejean V."/>
            <person name="Dubow M.S."/>
            <person name="Barras F."/>
            <person name="Barbe V."/>
            <person name="Weissenbach J."/>
            <person name="Mihalcescu I."/>
            <person name="Vermeglio A."/>
            <person name="Achouak W."/>
            <person name="Heulin T."/>
        </authorList>
    </citation>
    <scope>NUCLEOTIDE SEQUENCE [LARGE SCALE GENOMIC DNA]</scope>
    <source>
        <strain evidence="2">ATCC BAA-407 / DSM 14655 / LMG 21543 / TTB310</strain>
    </source>
</reference>
<dbReference type="Proteomes" id="UP000008385">
    <property type="component" value="Chromosome"/>
</dbReference>
<evidence type="ECO:0000313" key="2">
    <source>
        <dbReference type="Proteomes" id="UP000008385"/>
    </source>
</evidence>
<keyword evidence="2" id="KW-1185">Reference proteome</keyword>
<dbReference type="HOGENOM" id="CLU_2034245_0_0_4"/>
<sequence>MHACAMELQYLVFDFSDEESGRGSFDALASVLPDRLPALLAELAAVLQWAHANFGPAAALQDEGDWDYELQGTLEPEAPLQVVYDSRSAAISLAPSNPRTRVTLALTLSGVPAFCEAFRRTYGVVD</sequence>
<dbReference type="EMBL" id="CP000245">
    <property type="protein sequence ID" value="AEG91684.1"/>
    <property type="molecule type" value="Genomic_DNA"/>
</dbReference>
<gene>
    <name evidence="1" type="ordered locus">Rta_06060</name>
</gene>
<proteinExistence type="predicted"/>
<dbReference type="AlphaFoldDB" id="F5XWB4"/>
<accession>F5XWB4</accession>